<dbReference type="PANTHER" id="PTHR11203:SF11">
    <property type="entry name" value="CLEAVAGE AND POLYADENYLATION SPECIFICITY FACTOR SUBUNIT 3"/>
    <property type="match status" value="1"/>
</dbReference>
<dbReference type="GO" id="GO:0005847">
    <property type="term" value="C:mRNA cleavage and polyadenylation specificity factor complex"/>
    <property type="evidence" value="ECO:0007669"/>
    <property type="project" value="TreeGrafter"/>
</dbReference>
<evidence type="ECO:0000256" key="10">
    <source>
        <dbReference type="ARBA" id="ARBA00069466"/>
    </source>
</evidence>
<dbReference type="PANTHER" id="PTHR11203">
    <property type="entry name" value="CLEAVAGE AND POLYADENYLATION SPECIFICITY FACTOR FAMILY MEMBER"/>
    <property type="match status" value="1"/>
</dbReference>
<dbReference type="InterPro" id="IPR050698">
    <property type="entry name" value="MBL"/>
</dbReference>
<reference evidence="16" key="1">
    <citation type="journal article" date="2020" name="Nat. Commun.">
        <title>Large-scale genome sequencing of mycorrhizal fungi provides insights into the early evolution of symbiotic traits.</title>
        <authorList>
            <person name="Miyauchi S."/>
            <person name="Kiss E."/>
            <person name="Kuo A."/>
            <person name="Drula E."/>
            <person name="Kohler A."/>
            <person name="Sanchez-Garcia M."/>
            <person name="Morin E."/>
            <person name="Andreopoulos B."/>
            <person name="Barry K.W."/>
            <person name="Bonito G."/>
            <person name="Buee M."/>
            <person name="Carver A."/>
            <person name="Chen C."/>
            <person name="Cichocki N."/>
            <person name="Clum A."/>
            <person name="Culley D."/>
            <person name="Crous P.W."/>
            <person name="Fauchery L."/>
            <person name="Girlanda M."/>
            <person name="Hayes R.D."/>
            <person name="Keri Z."/>
            <person name="LaButti K."/>
            <person name="Lipzen A."/>
            <person name="Lombard V."/>
            <person name="Magnuson J."/>
            <person name="Maillard F."/>
            <person name="Murat C."/>
            <person name="Nolan M."/>
            <person name="Ohm R.A."/>
            <person name="Pangilinan J."/>
            <person name="Pereira M.F."/>
            <person name="Perotto S."/>
            <person name="Peter M."/>
            <person name="Pfister S."/>
            <person name="Riley R."/>
            <person name="Sitrit Y."/>
            <person name="Stielow J.B."/>
            <person name="Szollosi G."/>
            <person name="Zifcakova L."/>
            <person name="Stursova M."/>
            <person name="Spatafora J.W."/>
            <person name="Tedersoo L."/>
            <person name="Vaario L.M."/>
            <person name="Yamada A."/>
            <person name="Yan M."/>
            <person name="Wang P."/>
            <person name="Xu J."/>
            <person name="Bruns T."/>
            <person name="Baldrian P."/>
            <person name="Vilgalys R."/>
            <person name="Dunand C."/>
            <person name="Henrissat B."/>
            <person name="Grigoriev I.V."/>
            <person name="Hibbett D."/>
            <person name="Nagy L.G."/>
            <person name="Martin F.M."/>
        </authorList>
    </citation>
    <scope>NUCLEOTIDE SEQUENCE</scope>
    <source>
        <strain evidence="16">UP504</strain>
    </source>
</reference>
<organism evidence="16 17">
    <name type="scientific">Hydnum rufescens UP504</name>
    <dbReference type="NCBI Taxonomy" id="1448309"/>
    <lineage>
        <taxon>Eukaryota</taxon>
        <taxon>Fungi</taxon>
        <taxon>Dikarya</taxon>
        <taxon>Basidiomycota</taxon>
        <taxon>Agaricomycotina</taxon>
        <taxon>Agaricomycetes</taxon>
        <taxon>Cantharellales</taxon>
        <taxon>Hydnaceae</taxon>
        <taxon>Hydnum</taxon>
    </lineage>
</organism>
<dbReference type="OrthoDB" id="10249535at2759"/>
<dbReference type="EMBL" id="MU128937">
    <property type="protein sequence ID" value="KAF9516636.1"/>
    <property type="molecule type" value="Genomic_DNA"/>
</dbReference>
<dbReference type="InterPro" id="IPR022712">
    <property type="entry name" value="Beta_Casp"/>
</dbReference>
<dbReference type="InterPro" id="IPR001279">
    <property type="entry name" value="Metallo-B-lactamas"/>
</dbReference>
<evidence type="ECO:0000256" key="3">
    <source>
        <dbReference type="ARBA" id="ARBA00018311"/>
    </source>
</evidence>
<dbReference type="GO" id="GO:0003723">
    <property type="term" value="F:RNA binding"/>
    <property type="evidence" value="ECO:0007669"/>
    <property type="project" value="TreeGrafter"/>
</dbReference>
<dbReference type="Proteomes" id="UP000886523">
    <property type="component" value="Unassembled WGS sequence"/>
</dbReference>
<dbReference type="Pfam" id="PF10996">
    <property type="entry name" value="Beta-Casp"/>
    <property type="match status" value="1"/>
</dbReference>
<evidence type="ECO:0000313" key="17">
    <source>
        <dbReference type="Proteomes" id="UP000886523"/>
    </source>
</evidence>
<evidence type="ECO:0000256" key="9">
    <source>
        <dbReference type="ARBA" id="ARBA00032592"/>
    </source>
</evidence>
<dbReference type="GO" id="GO:0006398">
    <property type="term" value="P:mRNA 3'-end processing by stem-loop binding and cleavage"/>
    <property type="evidence" value="ECO:0007669"/>
    <property type="project" value="TreeGrafter"/>
</dbReference>
<comment type="subcellular location">
    <subcellularLocation>
        <location evidence="1">Nucleus</location>
    </subcellularLocation>
</comment>
<keyword evidence="5" id="KW-0540">Nuclease</keyword>
<dbReference type="Pfam" id="PF11718">
    <property type="entry name" value="CPSF73-100_C"/>
    <property type="match status" value="1"/>
</dbReference>
<feature type="region of interest" description="Disordered" evidence="12">
    <location>
        <begin position="604"/>
        <end position="632"/>
    </location>
</feature>
<dbReference type="SMART" id="SM01098">
    <property type="entry name" value="CPSF73-100_C"/>
    <property type="match status" value="1"/>
</dbReference>
<evidence type="ECO:0000256" key="4">
    <source>
        <dbReference type="ARBA" id="ARBA00022664"/>
    </source>
</evidence>
<dbReference type="InterPro" id="IPR036866">
    <property type="entry name" value="RibonucZ/Hydroxyglut_hydro"/>
</dbReference>
<feature type="domain" description="Beta-Casp" evidence="14">
    <location>
        <begin position="249"/>
        <end position="375"/>
    </location>
</feature>
<dbReference type="GO" id="GO:0004521">
    <property type="term" value="F:RNA endonuclease activity"/>
    <property type="evidence" value="ECO:0007669"/>
    <property type="project" value="TreeGrafter"/>
</dbReference>
<evidence type="ECO:0000259" key="15">
    <source>
        <dbReference type="SMART" id="SM01098"/>
    </source>
</evidence>
<gene>
    <name evidence="16" type="ORF">BS47DRAFT_1340516</name>
</gene>
<evidence type="ECO:0000313" key="16">
    <source>
        <dbReference type="EMBL" id="KAF9516636.1"/>
    </source>
</evidence>
<feature type="compositionally biased region" description="Basic and acidic residues" evidence="12">
    <location>
        <begin position="789"/>
        <end position="798"/>
    </location>
</feature>
<keyword evidence="17" id="KW-1185">Reference proteome</keyword>
<comment type="caution">
    <text evidence="16">The sequence shown here is derived from an EMBL/GenBank/DDBJ whole genome shotgun (WGS) entry which is preliminary data.</text>
</comment>
<dbReference type="AlphaFoldDB" id="A0A9P6DVP6"/>
<comment type="similarity">
    <text evidence="2">Belongs to the metallo-beta-lactamase superfamily. RNA-metabolizing metallo-beta-lactamase-like family. CPSF2/YSH1 subfamily.</text>
</comment>
<evidence type="ECO:0000256" key="7">
    <source>
        <dbReference type="ARBA" id="ARBA00022801"/>
    </source>
</evidence>
<evidence type="ECO:0000256" key="1">
    <source>
        <dbReference type="ARBA" id="ARBA00004123"/>
    </source>
</evidence>
<dbReference type="SMART" id="SM00849">
    <property type="entry name" value="Lactamase_B"/>
    <property type="match status" value="1"/>
</dbReference>
<dbReference type="InterPro" id="IPR021718">
    <property type="entry name" value="CPSF73-100_C"/>
</dbReference>
<evidence type="ECO:0000256" key="2">
    <source>
        <dbReference type="ARBA" id="ARBA00010624"/>
    </source>
</evidence>
<feature type="domain" description="Pre-mRNA 3'-end-processing endonuclease polyadenylation factor C-term" evidence="15">
    <location>
        <begin position="484"/>
        <end position="716"/>
    </location>
</feature>
<feature type="region of interest" description="Disordered" evidence="12">
    <location>
        <begin position="736"/>
        <end position="827"/>
    </location>
</feature>
<dbReference type="Pfam" id="PF16661">
    <property type="entry name" value="Lactamase_B_6"/>
    <property type="match status" value="1"/>
</dbReference>
<proteinExistence type="inferred from homology"/>
<feature type="compositionally biased region" description="Basic and acidic residues" evidence="12">
    <location>
        <begin position="765"/>
        <end position="774"/>
    </location>
</feature>
<dbReference type="Gene3D" id="3.40.50.10890">
    <property type="match status" value="1"/>
</dbReference>
<dbReference type="Gene3D" id="3.60.15.10">
    <property type="entry name" value="Ribonuclease Z/Hydroxyacylglutathione hydrolase-like"/>
    <property type="match status" value="1"/>
</dbReference>
<name>A0A9P6DVP6_9AGAM</name>
<keyword evidence="7" id="KW-0378">Hydrolase</keyword>
<sequence>MAEVSSESSSPTLSLTLLGSGQEVGRSCCVLKYRGKTLVCDCGIHPAYSGMASLPFIDELDWSTVDAILITHFHLDHAAALTYVTEKTNFRDGPGKVYMTHPTKAVYKYMMQDFVKMSNSDETLFTPLELSMSLNSIIPISTHQQITPCPGLSFTPYHAGHVLGACMYLIDIAGLKILYTGDYSREEDRHLVKAELPPVRPDVLIIESTYGVQSLEGREEKESRFMSLVHTIINRGGHVLLPTFALGRAQELLLILDEYWSKHPELHNVPIYYASSLARKCMAVYQTYIHTMNANIRGRFARRDNPFVFKFVSHMPQSRNWERKIAEGPPCIVLASPGFMQTGTSRQFLEMWAPDPRNGLIVTGYSVEGTMARDILNEPEEITSVQGHTIPRRLSVDYISFSAHVDYSQNSEFIELVKARHIVLVHGEQTAMGRLRAAMQARYKERDEDVKLHTPRNLEELQLSFRGERVAKAIGTLARESPVANAHLSGLLVAKDYSYTLLDPSDLRDFTGLSTSAVIQRMDVYLGVGFDLVKWHLEGMYGMVEEGRDGEGNRVLRVMGVVDVKHTSSDELTLEWKSSASNDMIADSLVAIIVGIDRSPASVKLTASGHDHSHSHSAPHPHADVSADASEPVERAALRTQKIAEFLEAHFGSVEIAETEATEEGNMMLEPAIVVRLDDLEARVGLIDLVVRCSNESLKGRVESILEMAMTTVDSLATSFTAGPQDVDPAVTMMVSSGKDTRSDINGRVSDMTPAGDPLVMPQQHEQEVQDARTDIQATQADPDPDPVPIKDGDRDAAGDENPGSWDASGSDADAEDEEDSMLAVIG</sequence>
<evidence type="ECO:0000256" key="12">
    <source>
        <dbReference type="SAM" id="MobiDB-lite"/>
    </source>
</evidence>
<dbReference type="InterPro" id="IPR011108">
    <property type="entry name" value="RMMBL"/>
</dbReference>
<dbReference type="SMART" id="SM01027">
    <property type="entry name" value="Beta-Casp"/>
    <property type="match status" value="1"/>
</dbReference>
<dbReference type="SUPFAM" id="SSF56281">
    <property type="entry name" value="Metallo-hydrolase/oxidoreductase"/>
    <property type="match status" value="1"/>
</dbReference>
<feature type="domain" description="Metallo-beta-lactamase" evidence="13">
    <location>
        <begin position="25"/>
        <end position="237"/>
    </location>
</feature>
<evidence type="ECO:0000256" key="11">
    <source>
        <dbReference type="ARBA" id="ARBA00075008"/>
    </source>
</evidence>
<keyword evidence="6" id="KW-0255">Endonuclease</keyword>
<evidence type="ECO:0000256" key="8">
    <source>
        <dbReference type="ARBA" id="ARBA00023242"/>
    </source>
</evidence>
<evidence type="ECO:0000259" key="14">
    <source>
        <dbReference type="SMART" id="SM01027"/>
    </source>
</evidence>
<keyword evidence="8" id="KW-0539">Nucleus</keyword>
<keyword evidence="4" id="KW-0507">mRNA processing</keyword>
<dbReference type="Pfam" id="PF07521">
    <property type="entry name" value="RMMBL"/>
    <property type="match status" value="1"/>
</dbReference>
<dbReference type="FunFam" id="3.40.50.10890:FF:000001">
    <property type="entry name" value="Cleavage and polyadenylation specificity factor subunit 3"/>
    <property type="match status" value="1"/>
</dbReference>
<evidence type="ECO:0000259" key="13">
    <source>
        <dbReference type="SMART" id="SM00849"/>
    </source>
</evidence>
<evidence type="ECO:0000256" key="6">
    <source>
        <dbReference type="ARBA" id="ARBA00022759"/>
    </source>
</evidence>
<accession>A0A9P6DVP6</accession>
<evidence type="ECO:0000256" key="5">
    <source>
        <dbReference type="ARBA" id="ARBA00022722"/>
    </source>
</evidence>
<protein>
    <recommendedName>
        <fullName evidence="3">Endoribonuclease YSH1</fullName>
    </recommendedName>
    <alternativeName>
        <fullName evidence="10">Endoribonuclease ysh1</fullName>
    </alternativeName>
    <alternativeName>
        <fullName evidence="9 11">mRNA 3'-end-processing protein YSH1</fullName>
    </alternativeName>
</protein>
<dbReference type="GO" id="GO:0004534">
    <property type="term" value="F:5'-3' RNA exonuclease activity"/>
    <property type="evidence" value="ECO:0007669"/>
    <property type="project" value="TreeGrafter"/>
</dbReference>